<gene>
    <name evidence="1" type="ORF">GGQ90_003432</name>
</gene>
<organism evidence="1 2">
    <name type="scientific">Sphingobium scionense</name>
    <dbReference type="NCBI Taxonomy" id="1404341"/>
    <lineage>
        <taxon>Bacteria</taxon>
        <taxon>Pseudomonadati</taxon>
        <taxon>Pseudomonadota</taxon>
        <taxon>Alphaproteobacteria</taxon>
        <taxon>Sphingomonadales</taxon>
        <taxon>Sphingomonadaceae</taxon>
        <taxon>Sphingobium</taxon>
    </lineage>
</organism>
<name>A0A7W6PY51_9SPHN</name>
<dbReference type="EMBL" id="JACIEU010000014">
    <property type="protein sequence ID" value="MBB4149640.1"/>
    <property type="molecule type" value="Genomic_DNA"/>
</dbReference>
<protein>
    <submittedName>
        <fullName evidence="1">Uncharacterized protein</fullName>
    </submittedName>
</protein>
<evidence type="ECO:0000313" key="2">
    <source>
        <dbReference type="Proteomes" id="UP000590524"/>
    </source>
</evidence>
<dbReference type="Proteomes" id="UP000590524">
    <property type="component" value="Unassembled WGS sequence"/>
</dbReference>
<dbReference type="AlphaFoldDB" id="A0A7W6PY51"/>
<proteinExistence type="predicted"/>
<reference evidence="1 2" key="1">
    <citation type="submission" date="2020-08" db="EMBL/GenBank/DDBJ databases">
        <title>Genomic Encyclopedia of Type Strains, Phase IV (KMG-IV): sequencing the most valuable type-strain genomes for metagenomic binning, comparative biology and taxonomic classification.</title>
        <authorList>
            <person name="Goeker M."/>
        </authorList>
    </citation>
    <scope>NUCLEOTIDE SEQUENCE [LARGE SCALE GENOMIC DNA]</scope>
    <source>
        <strain evidence="1 2">DSM 19371</strain>
    </source>
</reference>
<accession>A0A7W6PY51</accession>
<evidence type="ECO:0000313" key="1">
    <source>
        <dbReference type="EMBL" id="MBB4149640.1"/>
    </source>
</evidence>
<sequence>MALARKVHRCTSRRRAECPDDLFDYAALPVGGVRPCAGRSPKDDLSTWIVTDDWPDPVPVTSGEVDVFEAWFGDVFDELFGPCR</sequence>
<keyword evidence="2" id="KW-1185">Reference proteome</keyword>
<comment type="caution">
    <text evidence="1">The sequence shown here is derived from an EMBL/GenBank/DDBJ whole genome shotgun (WGS) entry which is preliminary data.</text>
</comment>